<comment type="caution">
    <text evidence="1">The sequence shown here is derived from an EMBL/GenBank/DDBJ whole genome shotgun (WGS) entry which is preliminary data.</text>
</comment>
<proteinExistence type="predicted"/>
<name>A0ABR3NIR0_9TELE</name>
<sequence length="179" mass="20842">MAVVAVLSAAFGRFRKTQQEKNLKRTTEEELKGFQDKINPIIDIMEQICQRTEEILRDALSSYHKAQTLSEHFTCFEKRPLFQEHDGSKMGDQIFKIAHLTGNLSEMIFKVSSVPDILKEIIEDNKRQRDKPTKATREQINKREFKEKAEKFINDMQKGIGVLKKEVKEMNQIADRISN</sequence>
<reference evidence="1 2" key="1">
    <citation type="submission" date="2023-09" db="EMBL/GenBank/DDBJ databases">
        <authorList>
            <person name="Wang M."/>
        </authorList>
    </citation>
    <scope>NUCLEOTIDE SEQUENCE [LARGE SCALE GENOMIC DNA]</scope>
    <source>
        <strain evidence="1">GT-2023</strain>
        <tissue evidence="1">Liver</tissue>
    </source>
</reference>
<organism evidence="1 2">
    <name type="scientific">Cirrhinus molitorella</name>
    <name type="common">mud carp</name>
    <dbReference type="NCBI Taxonomy" id="172907"/>
    <lineage>
        <taxon>Eukaryota</taxon>
        <taxon>Metazoa</taxon>
        <taxon>Chordata</taxon>
        <taxon>Craniata</taxon>
        <taxon>Vertebrata</taxon>
        <taxon>Euteleostomi</taxon>
        <taxon>Actinopterygii</taxon>
        <taxon>Neopterygii</taxon>
        <taxon>Teleostei</taxon>
        <taxon>Ostariophysi</taxon>
        <taxon>Cypriniformes</taxon>
        <taxon>Cyprinidae</taxon>
        <taxon>Labeoninae</taxon>
        <taxon>Labeonini</taxon>
        <taxon>Cirrhinus</taxon>
    </lineage>
</organism>
<keyword evidence="2" id="KW-1185">Reference proteome</keyword>
<gene>
    <name evidence="1" type="ORF">QQF64_036299</name>
</gene>
<dbReference type="EMBL" id="JAYMGO010000004">
    <property type="protein sequence ID" value="KAL1276676.1"/>
    <property type="molecule type" value="Genomic_DNA"/>
</dbReference>
<protein>
    <submittedName>
        <fullName evidence="1">Uncharacterized protein</fullName>
    </submittedName>
</protein>
<accession>A0ABR3NIR0</accession>
<evidence type="ECO:0000313" key="2">
    <source>
        <dbReference type="Proteomes" id="UP001558613"/>
    </source>
</evidence>
<dbReference type="Proteomes" id="UP001558613">
    <property type="component" value="Unassembled WGS sequence"/>
</dbReference>
<evidence type="ECO:0000313" key="1">
    <source>
        <dbReference type="EMBL" id="KAL1276676.1"/>
    </source>
</evidence>